<reference evidence="1" key="1">
    <citation type="submission" date="2022-10" db="EMBL/GenBank/DDBJ databases">
        <title>Culturing micro-colonial fungi from biological soil crusts in the Mojave desert and describing Neophaeococcomyces mojavensis, and introducing the new genera and species Taxawa tesnikishii.</title>
        <authorList>
            <person name="Kurbessoian T."/>
            <person name="Stajich J.E."/>
        </authorList>
    </citation>
    <scope>NUCLEOTIDE SEQUENCE</scope>
    <source>
        <strain evidence="1">TK_1</strain>
    </source>
</reference>
<dbReference type="EMBL" id="JAPDRL010000027">
    <property type="protein sequence ID" value="KAJ9665584.1"/>
    <property type="molecule type" value="Genomic_DNA"/>
</dbReference>
<evidence type="ECO:0008006" key="3">
    <source>
        <dbReference type="Google" id="ProtNLM"/>
    </source>
</evidence>
<evidence type="ECO:0000313" key="2">
    <source>
        <dbReference type="Proteomes" id="UP001172684"/>
    </source>
</evidence>
<dbReference type="PANTHER" id="PTHR33112:SF10">
    <property type="entry name" value="TOL"/>
    <property type="match status" value="1"/>
</dbReference>
<accession>A0ABQ9NWB9</accession>
<gene>
    <name evidence="1" type="ORF">H2201_004275</name>
</gene>
<organism evidence="1 2">
    <name type="scientific">Coniosporium apollinis</name>
    <dbReference type="NCBI Taxonomy" id="61459"/>
    <lineage>
        <taxon>Eukaryota</taxon>
        <taxon>Fungi</taxon>
        <taxon>Dikarya</taxon>
        <taxon>Ascomycota</taxon>
        <taxon>Pezizomycotina</taxon>
        <taxon>Dothideomycetes</taxon>
        <taxon>Dothideomycetes incertae sedis</taxon>
        <taxon>Coniosporium</taxon>
    </lineage>
</organism>
<protein>
    <recommendedName>
        <fullName evidence="3">Heterokaryon incompatibility domain-containing protein</fullName>
    </recommendedName>
</protein>
<dbReference type="PANTHER" id="PTHR33112">
    <property type="entry name" value="DOMAIN PROTEIN, PUTATIVE-RELATED"/>
    <property type="match status" value="1"/>
</dbReference>
<comment type="caution">
    <text evidence="1">The sequence shown here is derived from an EMBL/GenBank/DDBJ whole genome shotgun (WGS) entry which is preliminary data.</text>
</comment>
<dbReference type="Proteomes" id="UP001172684">
    <property type="component" value="Unassembled WGS sequence"/>
</dbReference>
<evidence type="ECO:0000313" key="1">
    <source>
        <dbReference type="EMBL" id="KAJ9665584.1"/>
    </source>
</evidence>
<sequence length="284" mass="32089">MVNWQPDRMRTLPSFIKNMETKFDRPPPYNKLLDLWYDEIVARNYSRRSLTYGTDKLPAIPGIARAIGGTWTAKYYCGIWDIGFAEAIFFMRNIGTMAAPRPKDQEYRCPSWSWAPHDFPVVWPRGIVQKNTTELISLTGGAIRPSLGSDHYGQLRAGYVSASAQIWPLRLKRHKPDQYGRTIPTWLVNRADAPVGWCYMDYDEPELLEVTALLCTVCTGNEGYAGLVLLLRKSERFEGAYERAGSGTVGVNAPGTFQMAGIREVAAQWLYAIVRIPPVHVLLV</sequence>
<proteinExistence type="predicted"/>
<keyword evidence="2" id="KW-1185">Reference proteome</keyword>
<name>A0ABQ9NWB9_9PEZI</name>